<dbReference type="GO" id="GO:0015558">
    <property type="term" value="F:secondary active p-aminobenzoyl-glutamate transmembrane transporter activity"/>
    <property type="evidence" value="ECO:0007669"/>
    <property type="project" value="InterPro"/>
</dbReference>
<feature type="transmembrane region" description="Helical" evidence="1">
    <location>
        <begin position="167"/>
        <end position="187"/>
    </location>
</feature>
<evidence type="ECO:0000313" key="2">
    <source>
        <dbReference type="EMBL" id="OUP54202.1"/>
    </source>
</evidence>
<feature type="transmembrane region" description="Helical" evidence="1">
    <location>
        <begin position="207"/>
        <end position="226"/>
    </location>
</feature>
<accession>A0A1Y4LJA0</accession>
<evidence type="ECO:0000313" key="3">
    <source>
        <dbReference type="Proteomes" id="UP000195897"/>
    </source>
</evidence>
<protein>
    <submittedName>
        <fullName evidence="2">p-aminobenzoyl-glutamate transporter</fullName>
    </submittedName>
</protein>
<feature type="transmembrane region" description="Helical" evidence="1">
    <location>
        <begin position="334"/>
        <end position="354"/>
    </location>
</feature>
<dbReference type="InterPro" id="IPR004697">
    <property type="entry name" value="AbgT"/>
</dbReference>
<feature type="transmembrane region" description="Helical" evidence="1">
    <location>
        <begin position="25"/>
        <end position="49"/>
    </location>
</feature>
<feature type="transmembrane region" description="Helical" evidence="1">
    <location>
        <begin position="262"/>
        <end position="282"/>
    </location>
</feature>
<reference evidence="3" key="1">
    <citation type="submission" date="2017-04" db="EMBL/GenBank/DDBJ databases">
        <title>Function of individual gut microbiota members based on whole genome sequencing of pure cultures obtained from chicken caecum.</title>
        <authorList>
            <person name="Medvecky M."/>
            <person name="Cejkova D."/>
            <person name="Polansky O."/>
            <person name="Karasova D."/>
            <person name="Kubasova T."/>
            <person name="Cizek A."/>
            <person name="Rychlik I."/>
        </authorList>
    </citation>
    <scope>NUCLEOTIDE SEQUENCE [LARGE SCALE GENOMIC DNA]</scope>
    <source>
        <strain evidence="3">An180</strain>
    </source>
</reference>
<dbReference type="EMBL" id="NFKK01000002">
    <property type="protein sequence ID" value="OUP54202.1"/>
    <property type="molecule type" value="Genomic_DNA"/>
</dbReference>
<keyword evidence="1" id="KW-0472">Membrane</keyword>
<name>A0A1Y4LJA0_9FIRM</name>
<dbReference type="PANTHER" id="PTHR30282:SF0">
    <property type="entry name" value="P-AMINOBENZOYL-GLUTAMATE TRANSPORT PROTEIN"/>
    <property type="match status" value="1"/>
</dbReference>
<keyword evidence="1" id="KW-1133">Transmembrane helix</keyword>
<organism evidence="2 3">
    <name type="scientific">Butyricicoccus pullicaecorum</name>
    <dbReference type="NCBI Taxonomy" id="501571"/>
    <lineage>
        <taxon>Bacteria</taxon>
        <taxon>Bacillati</taxon>
        <taxon>Bacillota</taxon>
        <taxon>Clostridia</taxon>
        <taxon>Eubacteriales</taxon>
        <taxon>Butyricicoccaceae</taxon>
        <taxon>Butyricicoccus</taxon>
    </lineage>
</organism>
<feature type="transmembrane region" description="Helical" evidence="1">
    <location>
        <begin position="464"/>
        <end position="489"/>
    </location>
</feature>
<feature type="transmembrane region" description="Helical" evidence="1">
    <location>
        <begin position="403"/>
        <end position="421"/>
    </location>
</feature>
<dbReference type="RefSeq" id="WP_087370657.1">
    <property type="nucleotide sequence ID" value="NZ_NFKK01000002.1"/>
</dbReference>
<comment type="caution">
    <text evidence="2">The sequence shown here is derived from an EMBL/GenBank/DDBJ whole genome shotgun (WGS) entry which is preliminary data.</text>
</comment>
<proteinExistence type="predicted"/>
<feature type="transmembrane region" description="Helical" evidence="1">
    <location>
        <begin position="138"/>
        <end position="155"/>
    </location>
</feature>
<gene>
    <name evidence="2" type="ORF">B5F17_03035</name>
</gene>
<evidence type="ECO:0000256" key="1">
    <source>
        <dbReference type="SAM" id="Phobius"/>
    </source>
</evidence>
<dbReference type="GO" id="GO:1902604">
    <property type="term" value="P:p-aminobenzoyl-glutamate transmembrane transport"/>
    <property type="evidence" value="ECO:0007669"/>
    <property type="project" value="InterPro"/>
</dbReference>
<keyword evidence="1" id="KW-0812">Transmembrane</keyword>
<dbReference type="Proteomes" id="UP000195897">
    <property type="component" value="Unassembled WGS sequence"/>
</dbReference>
<feature type="transmembrane region" description="Helical" evidence="1">
    <location>
        <begin position="112"/>
        <end position="132"/>
    </location>
</feature>
<dbReference type="PANTHER" id="PTHR30282">
    <property type="entry name" value="P-AMINOBENZOYL GLUTAMATE TRANSPORTER"/>
    <property type="match status" value="1"/>
</dbReference>
<feature type="transmembrane region" description="Helical" evidence="1">
    <location>
        <begin position="374"/>
        <end position="396"/>
    </location>
</feature>
<dbReference type="AlphaFoldDB" id="A0A1Y4LJA0"/>
<feature type="transmembrane region" description="Helical" evidence="1">
    <location>
        <begin position="294"/>
        <end position="313"/>
    </location>
</feature>
<feature type="transmembrane region" description="Helical" evidence="1">
    <location>
        <begin position="433"/>
        <end position="452"/>
    </location>
</feature>
<sequence length="502" mass="53462">MGKERKSGGVLGAIERAGNTLPHPFILFLYITAGLAVLSAVLSLMGVSAVNPTTGETVTVQNIISRDGLVWIVENMLLNFSGFAPLGLVLAMQMAIGLAEGSGLLDTFMRRAILGVPLWALSATVLFLGINGSIASEASIIVIPALAATAFQAVGKHPIAGLIAGYAATNAGFTANILITGTDALLYGVTEDAAQMIDPSVTLTPAINWYFMIVSCLVLTVVGVFVNDRIIVPRLGEYKGSEKADERTATDLEKKGLRNAGIFTLIYAILLLICLVPQNGLLRGENGSILESPFITGLVPILIVYFVLAGVVYGKTVGTIKDSGDIPKMMANSLQSLTGYIVLVFVIAQFINMFSYTNLGTIIAVNASDALQKVGFTGIPLVIGVILLTILVNFFMTSGTAKWYIFAPIFVPMFMLLGYSPEFAQAIYRIGDSIANPLTPIYPYLPIVIGMAQKYEKNTGIGTIISMTLPYSIAFLIVWIVQVIVWMAFNLPLGPGASVFLA</sequence>
<dbReference type="Pfam" id="PF03806">
    <property type="entry name" value="ABG_transport"/>
    <property type="match status" value="1"/>
</dbReference>